<dbReference type="PROSITE" id="PS51832">
    <property type="entry name" value="HD_GYP"/>
    <property type="match status" value="1"/>
</dbReference>
<keyword evidence="5" id="KW-1185">Reference proteome</keyword>
<dbReference type="PROSITE" id="PS50110">
    <property type="entry name" value="RESPONSE_REGULATORY"/>
    <property type="match status" value="1"/>
</dbReference>
<dbReference type="InterPro" id="IPR001789">
    <property type="entry name" value="Sig_transdc_resp-reg_receiver"/>
</dbReference>
<dbReference type="SMART" id="SM00471">
    <property type="entry name" value="HDc"/>
    <property type="match status" value="1"/>
</dbReference>
<dbReference type="CDD" id="cd00077">
    <property type="entry name" value="HDc"/>
    <property type="match status" value="1"/>
</dbReference>
<feature type="domain" description="HD-GYP" evidence="3">
    <location>
        <begin position="128"/>
        <end position="323"/>
    </location>
</feature>
<evidence type="ECO:0000259" key="3">
    <source>
        <dbReference type="PROSITE" id="PS51832"/>
    </source>
</evidence>
<dbReference type="SMART" id="SM00448">
    <property type="entry name" value="REC"/>
    <property type="match status" value="1"/>
</dbReference>
<feature type="modified residue" description="4-aspartylphosphate" evidence="1">
    <location>
        <position position="53"/>
    </location>
</feature>
<dbReference type="PANTHER" id="PTHR45228">
    <property type="entry name" value="CYCLIC DI-GMP PHOSPHODIESTERASE TM_0186-RELATED"/>
    <property type="match status" value="1"/>
</dbReference>
<name>A0ABX8LBI1_9BACT</name>
<evidence type="ECO:0000313" key="5">
    <source>
        <dbReference type="Proteomes" id="UP000683559"/>
    </source>
</evidence>
<dbReference type="EMBL" id="CP077683">
    <property type="protein sequence ID" value="QXE89375.1"/>
    <property type="molecule type" value="Genomic_DNA"/>
</dbReference>
<protein>
    <submittedName>
        <fullName evidence="4">Response regulator</fullName>
    </submittedName>
</protein>
<keyword evidence="1" id="KW-0597">Phosphoprotein</keyword>
<evidence type="ECO:0000313" key="4">
    <source>
        <dbReference type="EMBL" id="QXE89375.1"/>
    </source>
</evidence>
<dbReference type="Pfam" id="PF00072">
    <property type="entry name" value="Response_reg"/>
    <property type="match status" value="1"/>
</dbReference>
<sequence>MAAEVLFVDDNKLILQASVDLFRSQGIELLTATNAAQALELFRQHEIAVVVSDNRMPGMSGLDFLTELRRLSPDTVKVLISAYVDLATALAAINTSEVFRYLLKPWKPQEILDVVQEGLRRYRTVQAMRREDEAVLRSLAQTIELKDPNTKGHCDRVAVYALLIAEAMGLSKDTLRQIKYGSWLHDCGKIGISELILNGSGRLNEDEFKTMKLHTDWGADLAEKARLSELAKNIIRHHHEKYDGTGYPLGLKGEAIPLEARIVAVADVYDALTTDRSYRGRFPEGEAREMVRSMSGAALDPGIVEVFLEVVPAAGPLPSSEEVLGEMPPGEAPKKRPNLTLVRALA</sequence>
<proteinExistence type="predicted"/>
<dbReference type="CDD" id="cd17569">
    <property type="entry name" value="REC_HupR-like"/>
    <property type="match status" value="1"/>
</dbReference>
<dbReference type="RefSeq" id="WP_217286058.1">
    <property type="nucleotide sequence ID" value="NZ_CP077683.1"/>
</dbReference>
<organism evidence="4 5">
    <name type="scientific">Geomonas subterranea</name>
    <dbReference type="NCBI Taxonomy" id="2847989"/>
    <lineage>
        <taxon>Bacteria</taxon>
        <taxon>Pseudomonadati</taxon>
        <taxon>Thermodesulfobacteriota</taxon>
        <taxon>Desulfuromonadia</taxon>
        <taxon>Geobacterales</taxon>
        <taxon>Geobacteraceae</taxon>
        <taxon>Geomonas</taxon>
    </lineage>
</organism>
<dbReference type="InterPro" id="IPR037522">
    <property type="entry name" value="HD_GYP_dom"/>
</dbReference>
<dbReference type="Proteomes" id="UP000683559">
    <property type="component" value="Chromosome"/>
</dbReference>
<dbReference type="PANTHER" id="PTHR45228:SF8">
    <property type="entry name" value="TWO-COMPONENT RESPONSE REGULATOR-RELATED"/>
    <property type="match status" value="1"/>
</dbReference>
<evidence type="ECO:0000256" key="1">
    <source>
        <dbReference type="PROSITE-ProRule" id="PRU00169"/>
    </source>
</evidence>
<feature type="domain" description="Response regulatory" evidence="2">
    <location>
        <begin position="4"/>
        <end position="119"/>
    </location>
</feature>
<dbReference type="InterPro" id="IPR003607">
    <property type="entry name" value="HD/PDEase_dom"/>
</dbReference>
<evidence type="ECO:0000259" key="2">
    <source>
        <dbReference type="PROSITE" id="PS50110"/>
    </source>
</evidence>
<reference evidence="4 5" key="1">
    <citation type="submission" date="2021-06" db="EMBL/GenBank/DDBJ databases">
        <title>Gemonas diversity in paddy soil.</title>
        <authorList>
            <person name="Liu G."/>
        </authorList>
    </citation>
    <scope>NUCLEOTIDE SEQUENCE [LARGE SCALE GENOMIC DNA]</scope>
    <source>
        <strain evidence="4 5">RG2</strain>
    </source>
</reference>
<gene>
    <name evidence="4" type="ORF">KP001_13015</name>
</gene>
<accession>A0ABX8LBI1</accession>
<dbReference type="InterPro" id="IPR052020">
    <property type="entry name" value="Cyclic_di-GMP/3'3'-cGAMP_PDE"/>
</dbReference>
<dbReference type="Pfam" id="PF13487">
    <property type="entry name" value="HD_5"/>
    <property type="match status" value="1"/>
</dbReference>